<dbReference type="RefSeq" id="WP_053008781.1">
    <property type="nucleotide sequence ID" value="NZ_CWJI01000001.1"/>
</dbReference>
<proteinExistence type="predicted"/>
<evidence type="ECO:0000313" key="3">
    <source>
        <dbReference type="Proteomes" id="UP000043316"/>
    </source>
</evidence>
<evidence type="ECO:0000313" key="2">
    <source>
        <dbReference type="EMBL" id="CRY53513.1"/>
    </source>
</evidence>
<keyword evidence="1" id="KW-0732">Signal</keyword>
<dbReference type="EMBL" id="CWJI01000001">
    <property type="protein sequence ID" value="CRY53513.1"/>
    <property type="molecule type" value="Genomic_DNA"/>
</dbReference>
<gene>
    <name evidence="2" type="ORF">ERS008476_00409</name>
</gene>
<sequence length="215" mass="21948">MKKQLAWLAVLSSLIVGTTAVQATVPTAELKVTGSLSVPSCTINVPDSGVYDLGAIGPSQIKSGTATTALPAISKNWVINCDGMTYLNVKPVDNRVGTASVVNSAYFGLGNVNGDGKIGYYSLAMSNGMVDGKASNLFITDTGNFTASNASVGLNSDNSVSAGWAASSSTQAAGKVFSADFMVIPVLAGTAHMKGTITEETKIDGSTTMNFAFGI</sequence>
<reference evidence="3" key="1">
    <citation type="submission" date="2015-03" db="EMBL/GenBank/DDBJ databases">
        <authorList>
            <consortium name="Pathogen Informatics"/>
        </authorList>
    </citation>
    <scope>NUCLEOTIDE SEQUENCE [LARGE SCALE GENOMIC DNA]</scope>
    <source>
        <strain evidence="3">R148</strain>
    </source>
</reference>
<feature type="chain" id="PRO_5005220948" evidence="1">
    <location>
        <begin position="24"/>
        <end position="215"/>
    </location>
</feature>
<dbReference type="Proteomes" id="UP000043316">
    <property type="component" value="Unassembled WGS sequence"/>
</dbReference>
<dbReference type="AlphaFoldDB" id="A0A0H5LR11"/>
<name>A0A0H5LR11_YERIN</name>
<evidence type="ECO:0000256" key="1">
    <source>
        <dbReference type="SAM" id="SignalP"/>
    </source>
</evidence>
<accession>A0A0H5LR11</accession>
<feature type="signal peptide" evidence="1">
    <location>
        <begin position="1"/>
        <end position="23"/>
    </location>
</feature>
<organism evidence="2 3">
    <name type="scientific">Yersinia intermedia</name>
    <dbReference type="NCBI Taxonomy" id="631"/>
    <lineage>
        <taxon>Bacteria</taxon>
        <taxon>Pseudomonadati</taxon>
        <taxon>Pseudomonadota</taxon>
        <taxon>Gammaproteobacteria</taxon>
        <taxon>Enterobacterales</taxon>
        <taxon>Yersiniaceae</taxon>
        <taxon>Yersinia</taxon>
    </lineage>
</organism>
<protein>
    <submittedName>
        <fullName evidence="2">Beta-fimbriae major subunit</fullName>
    </submittedName>
</protein>